<dbReference type="GO" id="GO:0016491">
    <property type="term" value="F:oxidoreductase activity"/>
    <property type="evidence" value="ECO:0007669"/>
    <property type="project" value="UniProtKB-KW"/>
</dbReference>
<evidence type="ECO:0000256" key="8">
    <source>
        <dbReference type="RuleBase" id="RU000363"/>
    </source>
</evidence>
<dbReference type="InterPro" id="IPR002347">
    <property type="entry name" value="SDR_fam"/>
</dbReference>
<organism evidence="9 10">
    <name type="scientific">Saitozyma podzolica</name>
    <dbReference type="NCBI Taxonomy" id="1890683"/>
    <lineage>
        <taxon>Eukaryota</taxon>
        <taxon>Fungi</taxon>
        <taxon>Dikarya</taxon>
        <taxon>Basidiomycota</taxon>
        <taxon>Agaricomycotina</taxon>
        <taxon>Tremellomycetes</taxon>
        <taxon>Tremellales</taxon>
        <taxon>Trimorphomycetaceae</taxon>
        <taxon>Saitozyma</taxon>
    </lineage>
</organism>
<dbReference type="GO" id="GO:0005783">
    <property type="term" value="C:endoplasmic reticulum"/>
    <property type="evidence" value="ECO:0007669"/>
    <property type="project" value="TreeGrafter"/>
</dbReference>
<keyword evidence="7" id="KW-0275">Fatty acid biosynthesis</keyword>
<dbReference type="STRING" id="1890683.A0A427YD56"/>
<dbReference type="SUPFAM" id="SSF51735">
    <property type="entry name" value="NAD(P)-binding Rossmann-fold domains"/>
    <property type="match status" value="1"/>
</dbReference>
<dbReference type="PRINTS" id="PR00081">
    <property type="entry name" value="GDHRDH"/>
</dbReference>
<evidence type="ECO:0000256" key="1">
    <source>
        <dbReference type="ARBA" id="ARBA00005194"/>
    </source>
</evidence>
<dbReference type="Pfam" id="PF00106">
    <property type="entry name" value="adh_short"/>
    <property type="match status" value="1"/>
</dbReference>
<proteinExistence type="inferred from homology"/>
<keyword evidence="4" id="KW-0521">NADP</keyword>
<evidence type="ECO:0000256" key="6">
    <source>
        <dbReference type="ARBA" id="ARBA00023098"/>
    </source>
</evidence>
<dbReference type="CDD" id="cd05356">
    <property type="entry name" value="17beta-HSD1_like_SDR_c"/>
    <property type="match status" value="1"/>
</dbReference>
<evidence type="ECO:0008006" key="11">
    <source>
        <dbReference type="Google" id="ProtNLM"/>
    </source>
</evidence>
<accession>A0A427YD56</accession>
<dbReference type="InterPro" id="IPR036291">
    <property type="entry name" value="NAD(P)-bd_dom_sf"/>
</dbReference>
<dbReference type="GO" id="GO:0030497">
    <property type="term" value="P:fatty acid elongation"/>
    <property type="evidence" value="ECO:0007669"/>
    <property type="project" value="TreeGrafter"/>
</dbReference>
<dbReference type="EMBL" id="RSCD01000015">
    <property type="protein sequence ID" value="RSH89060.1"/>
    <property type="molecule type" value="Genomic_DNA"/>
</dbReference>
<reference evidence="9 10" key="1">
    <citation type="submission" date="2018-11" db="EMBL/GenBank/DDBJ databases">
        <title>Genome sequence of Saitozyma podzolica DSM 27192.</title>
        <authorList>
            <person name="Aliyu H."/>
            <person name="Gorte O."/>
            <person name="Ochsenreither K."/>
        </authorList>
    </citation>
    <scope>NUCLEOTIDE SEQUENCE [LARGE SCALE GENOMIC DNA]</scope>
    <source>
        <strain evidence="9 10">DSM 27192</strain>
    </source>
</reference>
<dbReference type="PANTHER" id="PTHR43086">
    <property type="entry name" value="VERY-LONG-CHAIN 3-OXOOACYL-COA REDUCTASE"/>
    <property type="match status" value="1"/>
</dbReference>
<keyword evidence="2" id="KW-0444">Lipid biosynthesis</keyword>
<dbReference type="OrthoDB" id="5545019at2759"/>
<gene>
    <name evidence="9" type="ORF">EHS25_002726</name>
</gene>
<protein>
    <recommendedName>
        <fullName evidence="11">Very-long-chain 3-oxoacyl-CoA reductase</fullName>
    </recommendedName>
</protein>
<dbReference type="Gene3D" id="3.40.50.720">
    <property type="entry name" value="NAD(P)-binding Rossmann-like Domain"/>
    <property type="match status" value="1"/>
</dbReference>
<keyword evidence="5" id="KW-0560">Oxidoreductase</keyword>
<evidence type="ECO:0000256" key="5">
    <source>
        <dbReference type="ARBA" id="ARBA00023002"/>
    </source>
</evidence>
<keyword evidence="3" id="KW-0276">Fatty acid metabolism</keyword>
<dbReference type="InterPro" id="IPR020904">
    <property type="entry name" value="Sc_DH/Rdtase_CS"/>
</dbReference>
<dbReference type="PRINTS" id="PR00080">
    <property type="entry name" value="SDRFAMILY"/>
</dbReference>
<keyword evidence="6" id="KW-0443">Lipid metabolism</keyword>
<comment type="pathway">
    <text evidence="1">Lipid metabolism; fatty acid biosynthesis.</text>
</comment>
<dbReference type="PANTHER" id="PTHR43086:SF2">
    <property type="entry name" value="HYDROXYSTEROID DEHYDROGENASE-LIKE PROTEIN 1"/>
    <property type="match status" value="1"/>
</dbReference>
<sequence>MASPSARAMAFAEVEKMSKDLDLGVLINNVGASHEMPVAFAETDPAEMEAIIQTNIFGTLQLTRAVLPAMVARSKRGPKSLVLNVGSMSGRIPSALLATYSCTKGGLQTWTKALAEEVKADDVTVLMVLPAFVVSNMSKIRKSSMFVPTPKAFVKSTLSRLGLPAGAQGRPYEMTPYWSHAIADYVVGMFGYVSEMAGIKVILSMHKDIRKRALRKKAREAGKGKGKQE</sequence>
<evidence type="ECO:0000256" key="2">
    <source>
        <dbReference type="ARBA" id="ARBA00022516"/>
    </source>
</evidence>
<evidence type="ECO:0000313" key="9">
    <source>
        <dbReference type="EMBL" id="RSH89060.1"/>
    </source>
</evidence>
<dbReference type="PROSITE" id="PS00061">
    <property type="entry name" value="ADH_SHORT"/>
    <property type="match status" value="1"/>
</dbReference>
<comment type="similarity">
    <text evidence="8">Belongs to the short-chain dehydrogenases/reductases (SDR) family.</text>
</comment>
<dbReference type="AlphaFoldDB" id="A0A427YD56"/>
<evidence type="ECO:0000313" key="10">
    <source>
        <dbReference type="Proteomes" id="UP000279259"/>
    </source>
</evidence>
<comment type="caution">
    <text evidence="9">The sequence shown here is derived from an EMBL/GenBank/DDBJ whole genome shotgun (WGS) entry which is preliminary data.</text>
</comment>
<name>A0A427YD56_9TREE</name>
<evidence type="ECO:0000256" key="7">
    <source>
        <dbReference type="ARBA" id="ARBA00023160"/>
    </source>
</evidence>
<dbReference type="Proteomes" id="UP000279259">
    <property type="component" value="Unassembled WGS sequence"/>
</dbReference>
<keyword evidence="10" id="KW-1185">Reference proteome</keyword>
<dbReference type="PIRSF" id="PIRSF000126">
    <property type="entry name" value="11-beta-HSD1"/>
    <property type="match status" value="1"/>
</dbReference>
<evidence type="ECO:0000256" key="4">
    <source>
        <dbReference type="ARBA" id="ARBA00022857"/>
    </source>
</evidence>
<evidence type="ECO:0000256" key="3">
    <source>
        <dbReference type="ARBA" id="ARBA00022832"/>
    </source>
</evidence>